<feature type="domain" description="Gfo/Idh/MocA-like oxidoreductase N-terminal" evidence="1">
    <location>
        <begin position="5"/>
        <end position="119"/>
    </location>
</feature>
<dbReference type="STRING" id="354355.SAMN05660816_05578"/>
<evidence type="ECO:0000259" key="2">
    <source>
        <dbReference type="Pfam" id="PF22725"/>
    </source>
</evidence>
<evidence type="ECO:0000313" key="3">
    <source>
        <dbReference type="EMBL" id="OQP52098.1"/>
    </source>
</evidence>
<dbReference type="PANTHER" id="PTHR43249:SF1">
    <property type="entry name" value="D-GLUCOSIDE 3-DEHYDROGENASE"/>
    <property type="match status" value="1"/>
</dbReference>
<dbReference type="SUPFAM" id="SSF55347">
    <property type="entry name" value="Glyceraldehyde-3-phosphate dehydrogenase-like, C-terminal domain"/>
    <property type="match status" value="1"/>
</dbReference>
<dbReference type="InterPro" id="IPR000683">
    <property type="entry name" value="Gfo/Idh/MocA-like_OxRdtase_N"/>
</dbReference>
<organism evidence="3 4">
    <name type="scientific">Niastella yeongjuensis</name>
    <dbReference type="NCBI Taxonomy" id="354355"/>
    <lineage>
        <taxon>Bacteria</taxon>
        <taxon>Pseudomonadati</taxon>
        <taxon>Bacteroidota</taxon>
        <taxon>Chitinophagia</taxon>
        <taxon>Chitinophagales</taxon>
        <taxon>Chitinophagaceae</taxon>
        <taxon>Niastella</taxon>
    </lineage>
</organism>
<dbReference type="GO" id="GO:0000166">
    <property type="term" value="F:nucleotide binding"/>
    <property type="evidence" value="ECO:0007669"/>
    <property type="project" value="InterPro"/>
</dbReference>
<dbReference type="SUPFAM" id="SSF51735">
    <property type="entry name" value="NAD(P)-binding Rossmann-fold domains"/>
    <property type="match status" value="1"/>
</dbReference>
<dbReference type="OrthoDB" id="9795543at2"/>
<dbReference type="Gene3D" id="3.30.360.10">
    <property type="entry name" value="Dihydrodipicolinate Reductase, domain 2"/>
    <property type="match status" value="1"/>
</dbReference>
<accession>A0A1V9F154</accession>
<dbReference type="Proteomes" id="UP000192610">
    <property type="component" value="Unassembled WGS sequence"/>
</dbReference>
<proteinExistence type="predicted"/>
<dbReference type="PANTHER" id="PTHR43249">
    <property type="entry name" value="UDP-N-ACETYL-2-AMINO-2-DEOXY-D-GLUCURONATE OXIDASE"/>
    <property type="match status" value="1"/>
</dbReference>
<dbReference type="InterPro" id="IPR052515">
    <property type="entry name" value="Gfo/Idh/MocA_Oxidoreductase"/>
</dbReference>
<dbReference type="Gene3D" id="3.40.50.720">
    <property type="entry name" value="NAD(P)-binding Rossmann-like Domain"/>
    <property type="match status" value="1"/>
</dbReference>
<keyword evidence="4" id="KW-1185">Reference proteome</keyword>
<dbReference type="Pfam" id="PF22725">
    <property type="entry name" value="GFO_IDH_MocA_C3"/>
    <property type="match status" value="1"/>
</dbReference>
<comment type="caution">
    <text evidence="3">The sequence shown here is derived from an EMBL/GenBank/DDBJ whole genome shotgun (WGS) entry which is preliminary data.</text>
</comment>
<sequence length="361" mass="40004">MQKLRSAIIGCGKMAQVHAQALKNIAETELVAVQSRSVEKATATAARFGVKAYTDIAEMIQKEQVQVVVICTPHPAHPEGALIALQNGAHVLTEKPLAVSLADCDAMLEAAAKYNKQVGMVSQRRFYPACYRIKQAIDAGKLGTPMLGSVVMYGWRDEKYYNSDPWRGSWDKEGGGVLVNQAPHQLDLLQWYMGSEMDEVYGVWQNINHPYIEVDDTASAIIRFKNGAVANIIVSNAQKPGLYGKVHIHGSNGASAGVQTDGGAMFLPGQPAVLEPPLNDIWTVPGEEQQLDAFHKADRDEFRATNDPVEYYVRQQNRDFILAIGENREPLVTAREGRKTVELFTAIYRSTKERQPIRWPL</sequence>
<evidence type="ECO:0000259" key="1">
    <source>
        <dbReference type="Pfam" id="PF01408"/>
    </source>
</evidence>
<name>A0A1V9F154_9BACT</name>
<dbReference type="Pfam" id="PF01408">
    <property type="entry name" value="GFO_IDH_MocA"/>
    <property type="match status" value="1"/>
</dbReference>
<dbReference type="AlphaFoldDB" id="A0A1V9F154"/>
<dbReference type="InterPro" id="IPR036291">
    <property type="entry name" value="NAD(P)-bd_dom_sf"/>
</dbReference>
<feature type="domain" description="GFO/IDH/MocA-like oxidoreductase" evidence="2">
    <location>
        <begin position="132"/>
        <end position="254"/>
    </location>
</feature>
<reference evidence="4" key="1">
    <citation type="submission" date="2016-04" db="EMBL/GenBank/DDBJ databases">
        <authorList>
            <person name="Chen L."/>
            <person name="Zhuang W."/>
            <person name="Wang G."/>
        </authorList>
    </citation>
    <scope>NUCLEOTIDE SEQUENCE [LARGE SCALE GENOMIC DNA]</scope>
    <source>
        <strain evidence="4">17621</strain>
    </source>
</reference>
<dbReference type="EMBL" id="LVXG01000009">
    <property type="protein sequence ID" value="OQP52098.1"/>
    <property type="molecule type" value="Genomic_DNA"/>
</dbReference>
<dbReference type="RefSeq" id="WP_081198280.1">
    <property type="nucleotide sequence ID" value="NZ_FOCZ01000013.1"/>
</dbReference>
<protein>
    <submittedName>
        <fullName evidence="3">Oxidoreductase</fullName>
    </submittedName>
</protein>
<dbReference type="InterPro" id="IPR055170">
    <property type="entry name" value="GFO_IDH_MocA-like_dom"/>
</dbReference>
<gene>
    <name evidence="3" type="ORF">A4H97_26155</name>
</gene>
<evidence type="ECO:0000313" key="4">
    <source>
        <dbReference type="Proteomes" id="UP000192610"/>
    </source>
</evidence>